<feature type="region of interest" description="Disordered" evidence="1">
    <location>
        <begin position="230"/>
        <end position="288"/>
    </location>
</feature>
<feature type="region of interest" description="Disordered" evidence="1">
    <location>
        <begin position="488"/>
        <end position="529"/>
    </location>
</feature>
<accession>A0A8K0WVR5</accession>
<keyword evidence="4" id="KW-1185">Reference proteome</keyword>
<dbReference type="PROSITE" id="PS50112">
    <property type="entry name" value="PAS"/>
    <property type="match status" value="1"/>
</dbReference>
<feature type="compositionally biased region" description="Basic residues" evidence="1">
    <location>
        <begin position="328"/>
        <end position="342"/>
    </location>
</feature>
<feature type="compositionally biased region" description="Basic and acidic residues" evidence="1">
    <location>
        <begin position="488"/>
        <end position="499"/>
    </location>
</feature>
<dbReference type="InterPro" id="IPR000014">
    <property type="entry name" value="PAS"/>
</dbReference>
<proteinExistence type="predicted"/>
<evidence type="ECO:0000313" key="4">
    <source>
        <dbReference type="Proteomes" id="UP000813444"/>
    </source>
</evidence>
<feature type="compositionally biased region" description="Low complexity" evidence="1">
    <location>
        <begin position="569"/>
        <end position="581"/>
    </location>
</feature>
<name>A0A8K0WVR5_9HYPO</name>
<feature type="region of interest" description="Disordered" evidence="1">
    <location>
        <begin position="301"/>
        <end position="342"/>
    </location>
</feature>
<dbReference type="OrthoDB" id="411251at2759"/>
<sequence>MSQLPMEKTFISIHTLDADARILFASDSITDILGYRPRHVQNQSCFDYFHPDETPLARFVHSRGILLDKAAVLLYTRIRSSEGQWVGCECCFTVVHDVLVACTTIYRQGEKSERRALDAPHVRRLFSSSSQDPRYHMMSHLSPKFEMPPAKREPRAALILNRFTRSLSIMFSTEAASSILGLGPDDILGKSFYDCIQENCLSDAVKCLESAKANDSIAYLRFWFRDPRTEEDLQDDDSEEEEEEDEDDTTAHITGSRIPPVREGLRRRNSRHSDSDSGGAPLGSPMDVEGDVHIKVEEVESDQLGGSSAYPPSGVRSPGVTAAGPSRNHQRPSRPTPPRRARFPVEPVDLEAVVSCASDGLVVVLRRARQPIPSAHLPTPSTTYPGLFAAPWAQDSTLPQNHPTTLPTNHTAPPLHFPPVYGTLRSDTSQPVDHMMGSIRDIAVFAWGVVGANGNLVSYSNGRPVGEAQPFSGLPPWDSYIIHTPREQNEPGMAERNESHSQPTTTTSGLLTSTQGGASTPASHAWSGIHSGEAPQLQLPRSFQSTSTFHPTTLHHPNTLSSEQHHDQNPQASSAQNQAWQRTHQDENGLDPRTMFSQDQNHQGHDESRL</sequence>
<dbReference type="Gene3D" id="3.30.450.20">
    <property type="entry name" value="PAS domain"/>
    <property type="match status" value="1"/>
</dbReference>
<dbReference type="AlphaFoldDB" id="A0A8K0WVR5"/>
<dbReference type="CDD" id="cd00130">
    <property type="entry name" value="PAS"/>
    <property type="match status" value="2"/>
</dbReference>
<dbReference type="Proteomes" id="UP000813444">
    <property type="component" value="Unassembled WGS sequence"/>
</dbReference>
<evidence type="ECO:0000259" key="2">
    <source>
        <dbReference type="PROSITE" id="PS50112"/>
    </source>
</evidence>
<feature type="compositionally biased region" description="Low complexity" evidence="1">
    <location>
        <begin position="504"/>
        <end position="520"/>
    </location>
</feature>
<feature type="compositionally biased region" description="Polar residues" evidence="1">
    <location>
        <begin position="546"/>
        <end position="562"/>
    </location>
</feature>
<reference evidence="3" key="1">
    <citation type="journal article" date="2021" name="Nat. Commun.">
        <title>Genetic determinants of endophytism in the Arabidopsis root mycobiome.</title>
        <authorList>
            <person name="Mesny F."/>
            <person name="Miyauchi S."/>
            <person name="Thiergart T."/>
            <person name="Pickel B."/>
            <person name="Atanasova L."/>
            <person name="Karlsson M."/>
            <person name="Huettel B."/>
            <person name="Barry K.W."/>
            <person name="Haridas S."/>
            <person name="Chen C."/>
            <person name="Bauer D."/>
            <person name="Andreopoulos W."/>
            <person name="Pangilinan J."/>
            <person name="LaButti K."/>
            <person name="Riley R."/>
            <person name="Lipzen A."/>
            <person name="Clum A."/>
            <person name="Drula E."/>
            <person name="Henrissat B."/>
            <person name="Kohler A."/>
            <person name="Grigoriev I.V."/>
            <person name="Martin F.M."/>
            <person name="Hacquard S."/>
        </authorList>
    </citation>
    <scope>NUCLEOTIDE SEQUENCE</scope>
    <source>
        <strain evidence="3">MPI-CAGE-CH-0235</strain>
    </source>
</reference>
<dbReference type="SMART" id="SM00091">
    <property type="entry name" value="PAS"/>
    <property type="match status" value="2"/>
</dbReference>
<dbReference type="SUPFAM" id="SSF55785">
    <property type="entry name" value="PYP-like sensor domain (PAS domain)"/>
    <property type="match status" value="1"/>
</dbReference>
<organism evidence="3 4">
    <name type="scientific">Stachybotrys elegans</name>
    <dbReference type="NCBI Taxonomy" id="80388"/>
    <lineage>
        <taxon>Eukaryota</taxon>
        <taxon>Fungi</taxon>
        <taxon>Dikarya</taxon>
        <taxon>Ascomycota</taxon>
        <taxon>Pezizomycotina</taxon>
        <taxon>Sordariomycetes</taxon>
        <taxon>Hypocreomycetidae</taxon>
        <taxon>Hypocreales</taxon>
        <taxon>Stachybotryaceae</taxon>
        <taxon>Stachybotrys</taxon>
    </lineage>
</organism>
<feature type="region of interest" description="Disordered" evidence="1">
    <location>
        <begin position="546"/>
        <end position="610"/>
    </location>
</feature>
<feature type="domain" description="PAS" evidence="2">
    <location>
        <begin position="16"/>
        <end position="53"/>
    </location>
</feature>
<feature type="compositionally biased region" description="Basic and acidic residues" evidence="1">
    <location>
        <begin position="263"/>
        <end position="275"/>
    </location>
</feature>
<evidence type="ECO:0000256" key="1">
    <source>
        <dbReference type="SAM" id="MobiDB-lite"/>
    </source>
</evidence>
<dbReference type="EMBL" id="JAGPNK010000001">
    <property type="protein sequence ID" value="KAH7327882.1"/>
    <property type="molecule type" value="Genomic_DNA"/>
</dbReference>
<dbReference type="InterPro" id="IPR035965">
    <property type="entry name" value="PAS-like_dom_sf"/>
</dbReference>
<feature type="compositionally biased region" description="Acidic residues" evidence="1">
    <location>
        <begin position="232"/>
        <end position="248"/>
    </location>
</feature>
<comment type="caution">
    <text evidence="3">The sequence shown here is derived from an EMBL/GenBank/DDBJ whole genome shotgun (WGS) entry which is preliminary data.</text>
</comment>
<dbReference type="Pfam" id="PF08447">
    <property type="entry name" value="PAS_3"/>
    <property type="match status" value="1"/>
</dbReference>
<dbReference type="InterPro" id="IPR013655">
    <property type="entry name" value="PAS_fold_3"/>
</dbReference>
<gene>
    <name evidence="3" type="ORF">B0I35DRAFT_3174</name>
</gene>
<evidence type="ECO:0000313" key="3">
    <source>
        <dbReference type="EMBL" id="KAH7327882.1"/>
    </source>
</evidence>
<protein>
    <recommendedName>
        <fullName evidence="2">PAS domain-containing protein</fullName>
    </recommendedName>
</protein>